<comment type="caution">
    <text evidence="1">The sequence shown here is derived from an EMBL/GenBank/DDBJ whole genome shotgun (WGS) entry which is preliminary data.</text>
</comment>
<gene>
    <name evidence="1" type="ORF">EZS28_056383</name>
</gene>
<proteinExistence type="predicted"/>
<accession>A0A5J4PMH2</accession>
<reference evidence="1 2" key="1">
    <citation type="submission" date="2019-03" db="EMBL/GenBank/DDBJ databases">
        <title>Single cell metagenomics reveals metabolic interactions within the superorganism composed of flagellate Streblomastix strix and complex community of Bacteroidetes bacteria on its surface.</title>
        <authorList>
            <person name="Treitli S.C."/>
            <person name="Kolisko M."/>
            <person name="Husnik F."/>
            <person name="Keeling P."/>
            <person name="Hampl V."/>
        </authorList>
    </citation>
    <scope>NUCLEOTIDE SEQUENCE [LARGE SCALE GENOMIC DNA]</scope>
    <source>
        <strain evidence="1">ST1C</strain>
    </source>
</reference>
<name>A0A5J4PMH2_9EUKA</name>
<dbReference type="AlphaFoldDB" id="A0A5J4PMH2"/>
<organism evidence="1 2">
    <name type="scientific">Streblomastix strix</name>
    <dbReference type="NCBI Taxonomy" id="222440"/>
    <lineage>
        <taxon>Eukaryota</taxon>
        <taxon>Metamonada</taxon>
        <taxon>Preaxostyla</taxon>
        <taxon>Oxymonadida</taxon>
        <taxon>Streblomastigidae</taxon>
        <taxon>Streblomastix</taxon>
    </lineage>
</organism>
<evidence type="ECO:0000313" key="1">
    <source>
        <dbReference type="EMBL" id="KAA6310058.1"/>
    </source>
</evidence>
<sequence length="73" mass="8904">QFIGPSGRKYSSKEDLDKFERILQEQGEERNRELAAEQQKRREVVIQLAMEREQKCKIQLRYKLKRQKQQLKL</sequence>
<dbReference type="Proteomes" id="UP000324800">
    <property type="component" value="Unassembled WGS sequence"/>
</dbReference>
<dbReference type="EMBL" id="SNRW01049962">
    <property type="protein sequence ID" value="KAA6310058.1"/>
    <property type="molecule type" value="Genomic_DNA"/>
</dbReference>
<evidence type="ECO:0000313" key="2">
    <source>
        <dbReference type="Proteomes" id="UP000324800"/>
    </source>
</evidence>
<protein>
    <submittedName>
        <fullName evidence="1">Uncharacterized protein</fullName>
    </submittedName>
</protein>
<feature type="non-terminal residue" evidence="1">
    <location>
        <position position="1"/>
    </location>
</feature>